<sequence>MAKLDRRKFIKITGWVTSAGLARILAPGLLVGSAAACQAQPPAQPPTSTAGSQSIDPTATVSGPATALPPTNTAVVQPSPTAGSAPKADFGPRVVHVRAGAATKWSGQERYWEHVDPQVVGDMVDRGLQALTGQSTSADAWRRILSNYQPGQGIVIKLNFNNTLAGNCSAVSGQINALPQPANAVVAGLKSIGVDEQDIWFYDGVNRYIPEYFAAGIRYGNVQFFDKCHQPVTYDSRDADAIVSFSPPQGIPTPASEKIADVLVRARYLINMPILKNHDCAGISLGFKNHFGTVDNPGGMHGHVFLVSACGGGFYSNYSPLVDLNQNAHIRQKTVLTIGDGLCGARGSQEAWPSAWSTFGGSLPNSLFFSTDPVALDCVMADHLRAEPGAGVMAGADEYLKFAQDAGMGVYERGDPWGGGYQRIDYQKIVY</sequence>
<keyword evidence="5" id="KW-1185">Reference proteome</keyword>
<feature type="chain" id="PRO_5006632891" evidence="2">
    <location>
        <begin position="40"/>
        <end position="431"/>
    </location>
</feature>
<dbReference type="Proteomes" id="UP000055060">
    <property type="component" value="Unassembled WGS sequence"/>
</dbReference>
<name>A0A0S7BDL6_9CHLR</name>
<dbReference type="Pfam" id="PF04015">
    <property type="entry name" value="DUF362"/>
    <property type="match status" value="1"/>
</dbReference>
<evidence type="ECO:0000313" key="4">
    <source>
        <dbReference type="EMBL" id="GAP13449.1"/>
    </source>
</evidence>
<keyword evidence="2" id="KW-0732">Signal</keyword>
<evidence type="ECO:0000259" key="3">
    <source>
        <dbReference type="Pfam" id="PF04015"/>
    </source>
</evidence>
<dbReference type="OrthoDB" id="9785671at2"/>
<dbReference type="RefSeq" id="WP_075072783.1">
    <property type="nucleotide sequence ID" value="NZ_DF967972.1"/>
</dbReference>
<evidence type="ECO:0000256" key="1">
    <source>
        <dbReference type="SAM" id="MobiDB-lite"/>
    </source>
</evidence>
<feature type="compositionally biased region" description="Polar residues" evidence="1">
    <location>
        <begin position="47"/>
        <end position="82"/>
    </location>
</feature>
<dbReference type="EMBL" id="DF967972">
    <property type="protein sequence ID" value="GAP13449.1"/>
    <property type="molecule type" value="Genomic_DNA"/>
</dbReference>
<evidence type="ECO:0000256" key="2">
    <source>
        <dbReference type="SAM" id="SignalP"/>
    </source>
</evidence>
<protein>
    <submittedName>
        <fullName evidence="4">Uncharacterized conserved protein</fullName>
    </submittedName>
</protein>
<feature type="signal peptide" evidence="2">
    <location>
        <begin position="1"/>
        <end position="39"/>
    </location>
</feature>
<dbReference type="AlphaFoldDB" id="A0A0S7BDL6"/>
<reference evidence="4" key="1">
    <citation type="submission" date="2015-07" db="EMBL/GenBank/DDBJ databases">
        <title>Draft Genome Sequences of Anaerolinea thermolimosa IMO-1, Bellilinea caldifistulae GOMI-1, Leptolinea tardivitalis YMTK-2, Levilinea saccharolytica KIBI-1,Longilinea arvoryzae KOME-1, Previously Described as Members of the Anaerolineaceae (Chloroflexi).</title>
        <authorList>
            <person name="Sekiguchi Y."/>
            <person name="Ohashi A."/>
            <person name="Matsuura N."/>
            <person name="Tourlousse M.D."/>
        </authorList>
    </citation>
    <scope>NUCLEOTIDE SEQUENCE [LARGE SCALE GENOMIC DNA]</scope>
    <source>
        <strain evidence="4">KOME-1</strain>
    </source>
</reference>
<accession>A0A0S7BDL6</accession>
<feature type="domain" description="DUF362" evidence="3">
    <location>
        <begin position="255"/>
        <end position="382"/>
    </location>
</feature>
<dbReference type="PROSITE" id="PS51318">
    <property type="entry name" value="TAT"/>
    <property type="match status" value="1"/>
</dbReference>
<evidence type="ECO:0000313" key="5">
    <source>
        <dbReference type="Proteomes" id="UP000055060"/>
    </source>
</evidence>
<proteinExistence type="predicted"/>
<feature type="region of interest" description="Disordered" evidence="1">
    <location>
        <begin position="39"/>
        <end position="89"/>
    </location>
</feature>
<dbReference type="STRING" id="360412.LARV_01203"/>
<organism evidence="4">
    <name type="scientific">Longilinea arvoryzae</name>
    <dbReference type="NCBI Taxonomy" id="360412"/>
    <lineage>
        <taxon>Bacteria</taxon>
        <taxon>Bacillati</taxon>
        <taxon>Chloroflexota</taxon>
        <taxon>Anaerolineae</taxon>
        <taxon>Anaerolineales</taxon>
        <taxon>Anaerolineaceae</taxon>
        <taxon>Longilinea</taxon>
    </lineage>
</organism>
<dbReference type="InterPro" id="IPR007160">
    <property type="entry name" value="DUF362"/>
</dbReference>
<dbReference type="InterPro" id="IPR006311">
    <property type="entry name" value="TAT_signal"/>
</dbReference>
<gene>
    <name evidence="4" type="ORF">LARV_01203</name>
</gene>